<proteinExistence type="predicted"/>
<organism evidence="2 3">
    <name type="scientific">Anaerobranca californiensis DSM 14826</name>
    <dbReference type="NCBI Taxonomy" id="1120989"/>
    <lineage>
        <taxon>Bacteria</taxon>
        <taxon>Bacillati</taxon>
        <taxon>Bacillota</taxon>
        <taxon>Clostridia</taxon>
        <taxon>Eubacteriales</taxon>
        <taxon>Proteinivoracaceae</taxon>
        <taxon>Anaerobranca</taxon>
    </lineage>
</organism>
<gene>
    <name evidence="2" type="ORF">SAMN02745227_00205</name>
</gene>
<name>A0A1M6KPZ7_9FIRM</name>
<protein>
    <recommendedName>
        <fullName evidence="4">DUF3096 domain-containing protein</fullName>
    </recommendedName>
</protein>
<evidence type="ECO:0000313" key="2">
    <source>
        <dbReference type="EMBL" id="SHJ60934.1"/>
    </source>
</evidence>
<dbReference type="Proteomes" id="UP000243547">
    <property type="component" value="Unassembled WGS sequence"/>
</dbReference>
<dbReference type="STRING" id="1120989.SAMN02745227_00205"/>
<keyword evidence="3" id="KW-1185">Reference proteome</keyword>
<evidence type="ECO:0000313" key="3">
    <source>
        <dbReference type="Proteomes" id="UP000243547"/>
    </source>
</evidence>
<accession>A0A1M6KPZ7</accession>
<reference evidence="3" key="1">
    <citation type="submission" date="2016-11" db="EMBL/GenBank/DDBJ databases">
        <authorList>
            <person name="Varghese N."/>
            <person name="Submissions S."/>
        </authorList>
    </citation>
    <scope>NUCLEOTIDE SEQUENCE [LARGE SCALE GENOMIC DNA]</scope>
    <source>
        <strain evidence="3">DSM 14826</strain>
    </source>
</reference>
<keyword evidence="1" id="KW-1133">Transmembrane helix</keyword>
<dbReference type="EMBL" id="FRAI01000005">
    <property type="protein sequence ID" value="SHJ60934.1"/>
    <property type="molecule type" value="Genomic_DNA"/>
</dbReference>
<evidence type="ECO:0000256" key="1">
    <source>
        <dbReference type="SAM" id="Phobius"/>
    </source>
</evidence>
<feature type="transmembrane region" description="Helical" evidence="1">
    <location>
        <begin position="34"/>
        <end position="52"/>
    </location>
</feature>
<keyword evidence="1" id="KW-0472">Membrane</keyword>
<feature type="transmembrane region" description="Helical" evidence="1">
    <location>
        <begin position="12"/>
        <end position="28"/>
    </location>
</feature>
<sequence length="54" mass="5911">MGRRRKRGGSGGKIIGILFALIGVYLLVSTLPIYVWKIVIGLVLIVVGWLLFNA</sequence>
<evidence type="ECO:0008006" key="4">
    <source>
        <dbReference type="Google" id="ProtNLM"/>
    </source>
</evidence>
<dbReference type="AlphaFoldDB" id="A0A1M6KPZ7"/>
<dbReference type="RefSeq" id="WP_159429569.1">
    <property type="nucleotide sequence ID" value="NZ_FRAI01000005.1"/>
</dbReference>
<keyword evidence="1" id="KW-0812">Transmembrane</keyword>